<evidence type="ECO:0000313" key="2">
    <source>
        <dbReference type="Proteomes" id="UP000750711"/>
    </source>
</evidence>
<proteinExistence type="predicted"/>
<dbReference type="AlphaFoldDB" id="A0A9P8IHA4"/>
<dbReference type="Proteomes" id="UP000750711">
    <property type="component" value="Unassembled WGS sequence"/>
</dbReference>
<dbReference type="EMBL" id="JAGHQM010001445">
    <property type="protein sequence ID" value="KAH0555624.1"/>
    <property type="molecule type" value="Genomic_DNA"/>
</dbReference>
<comment type="caution">
    <text evidence="1">The sequence shown here is derived from an EMBL/GenBank/DDBJ whole genome shotgun (WGS) entry which is preliminary data.</text>
</comment>
<organism evidence="1 2">
    <name type="scientific">Trichoglossum hirsutum</name>
    <dbReference type="NCBI Taxonomy" id="265104"/>
    <lineage>
        <taxon>Eukaryota</taxon>
        <taxon>Fungi</taxon>
        <taxon>Dikarya</taxon>
        <taxon>Ascomycota</taxon>
        <taxon>Pezizomycotina</taxon>
        <taxon>Geoglossomycetes</taxon>
        <taxon>Geoglossales</taxon>
        <taxon>Geoglossaceae</taxon>
        <taxon>Trichoglossum</taxon>
    </lineage>
</organism>
<dbReference type="PANTHER" id="PTHR38790">
    <property type="entry name" value="2EXR DOMAIN-CONTAINING PROTEIN-RELATED"/>
    <property type="match status" value="1"/>
</dbReference>
<protein>
    <recommendedName>
        <fullName evidence="3">F-box domain-containing protein</fullName>
    </recommendedName>
</protein>
<name>A0A9P8IHA4_9PEZI</name>
<reference evidence="1" key="1">
    <citation type="submission" date="2021-03" db="EMBL/GenBank/DDBJ databases">
        <title>Comparative genomics and phylogenomic investigation of the class Geoglossomycetes provide insights into ecological specialization and systematics.</title>
        <authorList>
            <person name="Melie T."/>
            <person name="Pirro S."/>
            <person name="Miller A.N."/>
            <person name="Quandt A."/>
        </authorList>
    </citation>
    <scope>NUCLEOTIDE SEQUENCE</scope>
    <source>
        <strain evidence="1">CAQ_001_2017</strain>
    </source>
</reference>
<accession>A0A9P8IHA4</accession>
<keyword evidence="2" id="KW-1185">Reference proteome</keyword>
<evidence type="ECO:0008006" key="3">
    <source>
        <dbReference type="Google" id="ProtNLM"/>
    </source>
</evidence>
<dbReference type="PANTHER" id="PTHR38790:SF9">
    <property type="entry name" value="F-BOX DOMAIN-CONTAINING PROTEIN"/>
    <property type="match status" value="1"/>
</dbReference>
<sequence>MGNASLPKLRSLFGDPVALSYRGSALFAREFTSSPQQLPPEDRRESVISSLSPTMRQTRSATGPLPEIDHDAAIQSMRRPRVRQRKMITEQKHTWKSNGQIFSLFSLPPEIRQMIYRELLIIGDVDLSWQTRYRWSKGAVRAVPVKSISLAAISRVTGILLACRQAYEEARRIIYGENSFTVRYGVDTMLSFLDRIGHANRMVITSINLQGVTVDEDHWPNFCALASTMPLRSLNLSSTYNLTSLKSSADATWVKDLARIGSLKKLSLSFSSGERPVSYQICPGIGLQHQLAQEFLDYLTKEFKWAKGKVLHQEHSQGTRGPYTFLQGPYLPTTETFVMDSTPKFTLELKYYLTDKYEETDT</sequence>
<evidence type="ECO:0000313" key="1">
    <source>
        <dbReference type="EMBL" id="KAH0555624.1"/>
    </source>
</evidence>
<gene>
    <name evidence="1" type="ORF">GP486_006431</name>
</gene>